<reference evidence="8" key="1">
    <citation type="journal article" date="2019" name="Int. J. Syst. Evol. Microbiol.">
        <title>The Global Catalogue of Microorganisms (GCM) 10K type strain sequencing project: providing services to taxonomists for standard genome sequencing and annotation.</title>
        <authorList>
            <consortium name="The Broad Institute Genomics Platform"/>
            <consortium name="The Broad Institute Genome Sequencing Center for Infectious Disease"/>
            <person name="Wu L."/>
            <person name="Ma J."/>
        </authorList>
    </citation>
    <scope>NUCLEOTIDE SEQUENCE [LARGE SCALE GENOMIC DNA]</scope>
    <source>
        <strain evidence="8">CGMCC 1.16026</strain>
    </source>
</reference>
<feature type="transmembrane region" description="Helical" evidence="5">
    <location>
        <begin position="248"/>
        <end position="268"/>
    </location>
</feature>
<feature type="domain" description="Integral membrane bound transporter" evidence="6">
    <location>
        <begin position="214"/>
        <end position="338"/>
    </location>
</feature>
<comment type="caution">
    <text evidence="7">The sequence shown here is derived from an EMBL/GenBank/DDBJ whole genome shotgun (WGS) entry which is preliminary data.</text>
</comment>
<dbReference type="RefSeq" id="WP_263369916.1">
    <property type="nucleotide sequence ID" value="NZ_JAGSYD010000001.1"/>
</dbReference>
<keyword evidence="3 5" id="KW-1133">Transmembrane helix</keyword>
<evidence type="ECO:0000256" key="1">
    <source>
        <dbReference type="ARBA" id="ARBA00004141"/>
    </source>
</evidence>
<feature type="transmembrane region" description="Helical" evidence="5">
    <location>
        <begin position="143"/>
        <end position="163"/>
    </location>
</feature>
<feature type="transmembrane region" description="Helical" evidence="5">
    <location>
        <begin position="45"/>
        <end position="62"/>
    </location>
</feature>
<protein>
    <submittedName>
        <fullName evidence="7">FUSC family protein</fullName>
    </submittedName>
</protein>
<feature type="transmembrane region" description="Helical" evidence="5">
    <location>
        <begin position="20"/>
        <end position="38"/>
    </location>
</feature>
<keyword evidence="2 5" id="KW-0812">Transmembrane</keyword>
<evidence type="ECO:0000313" key="8">
    <source>
        <dbReference type="Proteomes" id="UP001596391"/>
    </source>
</evidence>
<evidence type="ECO:0000256" key="2">
    <source>
        <dbReference type="ARBA" id="ARBA00022692"/>
    </source>
</evidence>
<dbReference type="InterPro" id="IPR049453">
    <property type="entry name" value="Memb_transporter_dom"/>
</dbReference>
<feature type="transmembrane region" description="Helical" evidence="5">
    <location>
        <begin position="295"/>
        <end position="313"/>
    </location>
</feature>
<dbReference type="Proteomes" id="UP001596391">
    <property type="component" value="Unassembled WGS sequence"/>
</dbReference>
<sequence>MLSLRDISADTFPTPWSKQTFREGFIAMIAIALCLVLGQVTGHRAAGAIAAGGAFSIGFAVFHPTLSSPVLSMICATLGMASATLAGSLAAPWTPAVLIVVAFAAMNYGVISSLGPSAGWLAQQSAVFLIVSTYFANGTHYAVGRAAMVLLGGALQITIHLLFRVRWNVHHGAPLWKIVAARVRYDGRELHRQASWNSESVSFAGRLIVTMIVATALYRHLHLRNGYWIPMTALLVLKQQWTGTVSRSLARIVGTIGGAAIAFGLAHLTSLPHWFVGVMVVVFALCCFALQAVNYALFSVVTTLYIVFLFRFGGFSETAAAHIRLLNTVIGGALALAIDFLWYLLVRPLRQRERQGL</sequence>
<dbReference type="Pfam" id="PF13515">
    <property type="entry name" value="FUSC_2"/>
    <property type="match status" value="1"/>
</dbReference>
<comment type="subcellular location">
    <subcellularLocation>
        <location evidence="1">Membrane</location>
        <topology evidence="1">Multi-pass membrane protein</topology>
    </subcellularLocation>
</comment>
<feature type="transmembrane region" description="Helical" evidence="5">
    <location>
        <begin position="68"/>
        <end position="86"/>
    </location>
</feature>
<name>A0ABW1ZAT5_9BACT</name>
<evidence type="ECO:0000313" key="7">
    <source>
        <dbReference type="EMBL" id="MFC6646224.1"/>
    </source>
</evidence>
<evidence type="ECO:0000256" key="3">
    <source>
        <dbReference type="ARBA" id="ARBA00022989"/>
    </source>
</evidence>
<proteinExistence type="predicted"/>
<feature type="transmembrane region" description="Helical" evidence="5">
    <location>
        <begin position="274"/>
        <end position="290"/>
    </location>
</feature>
<feature type="transmembrane region" description="Helical" evidence="5">
    <location>
        <begin position="93"/>
        <end position="111"/>
    </location>
</feature>
<feature type="transmembrane region" description="Helical" evidence="5">
    <location>
        <begin position="325"/>
        <end position="345"/>
    </location>
</feature>
<keyword evidence="8" id="KW-1185">Reference proteome</keyword>
<evidence type="ECO:0000256" key="5">
    <source>
        <dbReference type="SAM" id="Phobius"/>
    </source>
</evidence>
<evidence type="ECO:0000256" key="4">
    <source>
        <dbReference type="ARBA" id="ARBA00023136"/>
    </source>
</evidence>
<accession>A0ABW1ZAT5</accession>
<dbReference type="EMBL" id="JBHSWI010000001">
    <property type="protein sequence ID" value="MFC6646224.1"/>
    <property type="molecule type" value="Genomic_DNA"/>
</dbReference>
<keyword evidence="4 5" id="KW-0472">Membrane</keyword>
<organism evidence="7 8">
    <name type="scientific">Granulicella cerasi</name>
    <dbReference type="NCBI Taxonomy" id="741063"/>
    <lineage>
        <taxon>Bacteria</taxon>
        <taxon>Pseudomonadati</taxon>
        <taxon>Acidobacteriota</taxon>
        <taxon>Terriglobia</taxon>
        <taxon>Terriglobales</taxon>
        <taxon>Acidobacteriaceae</taxon>
        <taxon>Granulicella</taxon>
    </lineage>
</organism>
<gene>
    <name evidence="7" type="ORF">ACFQBQ_11645</name>
</gene>
<evidence type="ECO:0000259" key="6">
    <source>
        <dbReference type="Pfam" id="PF13515"/>
    </source>
</evidence>